<feature type="compositionally biased region" description="Polar residues" evidence="4">
    <location>
        <begin position="12"/>
        <end position="25"/>
    </location>
</feature>
<protein>
    <submittedName>
        <fullName evidence="5">ARAD1D03674p</fullName>
    </submittedName>
</protein>
<dbReference type="PhylomeDB" id="A0A060T8H9"/>
<feature type="binding site" evidence="3">
    <location>
        <begin position="36"/>
        <end position="43"/>
    </location>
    <ligand>
        <name>substrate</name>
    </ligand>
</feature>
<accession>A0A060T8H9</accession>
<reference evidence="5" key="2">
    <citation type="submission" date="2014-06" db="EMBL/GenBank/DDBJ databases">
        <title>The complete genome of Blastobotrys (Arxula) adeninivorans LS3 - a yeast of biotechnological interest.</title>
        <authorList>
            <person name="Kunze G."/>
            <person name="Gaillardin C."/>
            <person name="Czernicka M."/>
            <person name="Durrens P."/>
            <person name="Martin T."/>
            <person name="Boer E."/>
            <person name="Gabaldon T."/>
            <person name="Cruz J."/>
            <person name="Talla E."/>
            <person name="Marck C."/>
            <person name="Goffeau A."/>
            <person name="Barbe V."/>
            <person name="Baret P."/>
            <person name="Baronian K."/>
            <person name="Beier S."/>
            <person name="Bleykasten C."/>
            <person name="Bode R."/>
            <person name="Casaregola S."/>
            <person name="Despons L."/>
            <person name="Fairhead C."/>
            <person name="Giersberg M."/>
            <person name="Gierski P."/>
            <person name="Hahnel U."/>
            <person name="Hartmann A."/>
            <person name="Jankowska D."/>
            <person name="Jubin C."/>
            <person name="Jung P."/>
            <person name="Lafontaine I."/>
            <person name="Leh-Louis V."/>
            <person name="Lemaire M."/>
            <person name="Marcet-Houben M."/>
            <person name="Mascher M."/>
            <person name="Morel G."/>
            <person name="Richard G.-F."/>
            <person name="Riechen J."/>
            <person name="Sacerdot C."/>
            <person name="Sarkar A."/>
            <person name="Savel G."/>
            <person name="Schacherer J."/>
            <person name="Sherman D."/>
            <person name="Straub M.-L."/>
            <person name="Stein N."/>
            <person name="Thierry A."/>
            <person name="Trautwein-Schult A."/>
            <person name="Westhof E."/>
            <person name="Worch S."/>
            <person name="Dujon B."/>
            <person name="Souciet J.-L."/>
            <person name="Wincker P."/>
            <person name="Scholz U."/>
            <person name="Neuveglise N."/>
        </authorList>
    </citation>
    <scope>NUCLEOTIDE SEQUENCE</scope>
    <source>
        <strain evidence="5">LS3</strain>
    </source>
</reference>
<dbReference type="GO" id="GO:0005829">
    <property type="term" value="C:cytosol"/>
    <property type="evidence" value="ECO:0007669"/>
    <property type="project" value="TreeGrafter"/>
</dbReference>
<feature type="compositionally biased region" description="Basic residues" evidence="4">
    <location>
        <begin position="1"/>
        <end position="11"/>
    </location>
</feature>
<feature type="active site" description="Tele-phosphohistidine intermediate" evidence="2">
    <location>
        <position position="37"/>
    </location>
</feature>
<gene>
    <name evidence="5" type="ORF">GNLVRS02_ARAD1D03674g</name>
</gene>
<feature type="binding site" evidence="3">
    <location>
        <position position="88"/>
    </location>
    <ligand>
        <name>substrate</name>
    </ligand>
</feature>
<reference evidence="5" key="1">
    <citation type="submission" date="2014-02" db="EMBL/GenBank/DDBJ databases">
        <authorList>
            <person name="Genoscope - CEA"/>
        </authorList>
    </citation>
    <scope>NUCLEOTIDE SEQUENCE</scope>
    <source>
        <strain evidence="5">LS3</strain>
    </source>
</reference>
<keyword evidence="1" id="KW-0378">Hydrolase</keyword>
<dbReference type="PROSITE" id="PS00175">
    <property type="entry name" value="PG_MUTASE"/>
    <property type="match status" value="1"/>
</dbReference>
<proteinExistence type="predicted"/>
<dbReference type="EMBL" id="HG937694">
    <property type="protein sequence ID" value="CDP37099.1"/>
    <property type="molecule type" value="Genomic_DNA"/>
</dbReference>
<dbReference type="InterPro" id="IPR051695">
    <property type="entry name" value="Phosphoglycerate_Mutase"/>
</dbReference>
<dbReference type="GO" id="GO:0004331">
    <property type="term" value="F:fructose-2,6-bisphosphate 2-phosphatase activity"/>
    <property type="evidence" value="ECO:0007669"/>
    <property type="project" value="TreeGrafter"/>
</dbReference>
<organism evidence="5">
    <name type="scientific">Blastobotrys adeninivorans</name>
    <name type="common">Yeast</name>
    <name type="synonym">Arxula adeninivorans</name>
    <dbReference type="NCBI Taxonomy" id="409370"/>
    <lineage>
        <taxon>Eukaryota</taxon>
        <taxon>Fungi</taxon>
        <taxon>Dikarya</taxon>
        <taxon>Ascomycota</taxon>
        <taxon>Saccharomycotina</taxon>
        <taxon>Dipodascomycetes</taxon>
        <taxon>Dipodascales</taxon>
        <taxon>Trichomonascaceae</taxon>
        <taxon>Blastobotrys</taxon>
    </lineage>
</organism>
<name>A0A060T8H9_BLAAD</name>
<evidence type="ECO:0000256" key="4">
    <source>
        <dbReference type="SAM" id="MobiDB-lite"/>
    </source>
</evidence>
<feature type="region of interest" description="Disordered" evidence="4">
    <location>
        <begin position="1"/>
        <end position="25"/>
    </location>
</feature>
<dbReference type="GO" id="GO:0043456">
    <property type="term" value="P:regulation of pentose-phosphate shunt"/>
    <property type="evidence" value="ECO:0007669"/>
    <property type="project" value="TreeGrafter"/>
</dbReference>
<sequence>MSTVLKRHLAHQHQTTSQNINNMTGDQPPLRIILVRHGQTDHNRQRILQGHLDTDLNETGIKEASLAGQRLQDEKCVIDAVWSSDLKRCRQTTEIILKNAGQSSLEPTYWPDLRERAMGDLENMSVEDARVKAHNEGKTFHDYGESAKAAVHRLNRAFDQAVDHALDSNYKTIMIVSHGGVISKFAVHLLQRGFVFSSKVRDGDIRVPYNTSFTIVLVNKTTRNGVIDVFGDASHLGHNLRKVDQSEQ</sequence>
<dbReference type="InterPro" id="IPR001345">
    <property type="entry name" value="PG/BPGM_mutase_AS"/>
</dbReference>
<evidence type="ECO:0000256" key="3">
    <source>
        <dbReference type="PIRSR" id="PIRSR613078-2"/>
    </source>
</evidence>
<dbReference type="Gene3D" id="3.40.50.1240">
    <property type="entry name" value="Phosphoglycerate mutase-like"/>
    <property type="match status" value="1"/>
</dbReference>
<dbReference type="InterPro" id="IPR029033">
    <property type="entry name" value="His_PPase_superfam"/>
</dbReference>
<evidence type="ECO:0000256" key="1">
    <source>
        <dbReference type="ARBA" id="ARBA00022801"/>
    </source>
</evidence>
<evidence type="ECO:0000256" key="2">
    <source>
        <dbReference type="PIRSR" id="PIRSR613078-1"/>
    </source>
</evidence>
<dbReference type="GO" id="GO:0045820">
    <property type="term" value="P:negative regulation of glycolytic process"/>
    <property type="evidence" value="ECO:0007669"/>
    <property type="project" value="TreeGrafter"/>
</dbReference>
<dbReference type="SUPFAM" id="SSF53254">
    <property type="entry name" value="Phosphoglycerate mutase-like"/>
    <property type="match status" value="1"/>
</dbReference>
<dbReference type="InterPro" id="IPR013078">
    <property type="entry name" value="His_Pase_superF_clade-1"/>
</dbReference>
<feature type="active site" description="Proton donor/acceptor" evidence="2">
    <location>
        <position position="115"/>
    </location>
</feature>
<evidence type="ECO:0000313" key="5">
    <source>
        <dbReference type="EMBL" id="CDP37099.1"/>
    </source>
</evidence>
<dbReference type="Pfam" id="PF00300">
    <property type="entry name" value="His_Phos_1"/>
    <property type="match status" value="1"/>
</dbReference>
<dbReference type="AlphaFoldDB" id="A0A060T8H9"/>
<dbReference type="PANTHER" id="PTHR46517">
    <property type="entry name" value="FRUCTOSE-2,6-BISPHOSPHATASE TIGAR"/>
    <property type="match status" value="1"/>
</dbReference>
<dbReference type="PANTHER" id="PTHR46517:SF1">
    <property type="entry name" value="FRUCTOSE-2,6-BISPHOSPHATASE TIGAR"/>
    <property type="match status" value="1"/>
</dbReference>
<dbReference type="CDD" id="cd07067">
    <property type="entry name" value="HP_PGM_like"/>
    <property type="match status" value="1"/>
</dbReference>
<dbReference type="SMART" id="SM00855">
    <property type="entry name" value="PGAM"/>
    <property type="match status" value="1"/>
</dbReference>